<protein>
    <recommendedName>
        <fullName evidence="4">Poly [ADP-ribose] polymerase</fullName>
        <shortName evidence="4">PARP</shortName>
        <ecNumber evidence="4">2.4.2.-</ecNumber>
    </recommendedName>
</protein>
<dbReference type="Gene3D" id="3.90.228.10">
    <property type="match status" value="1"/>
</dbReference>
<name>A0A445AAE0_ARAHY</name>
<dbReference type="PANTHER" id="PTHR10459">
    <property type="entry name" value="DNA LIGASE"/>
    <property type="match status" value="1"/>
</dbReference>
<dbReference type="EMBL" id="SDMP01000013">
    <property type="protein sequence ID" value="RYR23424.1"/>
    <property type="molecule type" value="Genomic_DNA"/>
</dbReference>
<evidence type="ECO:0000313" key="6">
    <source>
        <dbReference type="EMBL" id="RYR23424.1"/>
    </source>
</evidence>
<dbReference type="GO" id="GO:0006302">
    <property type="term" value="P:double-strand break repair"/>
    <property type="evidence" value="ECO:0007669"/>
    <property type="project" value="TreeGrafter"/>
</dbReference>
<dbReference type="PANTHER" id="PTHR10459:SF106">
    <property type="entry name" value="PROTEIN ADP-RIBOSYLTRANSFERASE PARP3"/>
    <property type="match status" value="1"/>
</dbReference>
<dbReference type="InterPro" id="IPR050800">
    <property type="entry name" value="ARTD/PARP"/>
</dbReference>
<proteinExistence type="predicted"/>
<dbReference type="GO" id="GO:1990404">
    <property type="term" value="F:NAD+-protein mono-ADP-ribosyltransferase activity"/>
    <property type="evidence" value="ECO:0007669"/>
    <property type="project" value="TreeGrafter"/>
</dbReference>
<keyword evidence="7" id="KW-1185">Reference proteome</keyword>
<dbReference type="SUPFAM" id="SSF56399">
    <property type="entry name" value="ADP-ribosylation"/>
    <property type="match status" value="1"/>
</dbReference>
<dbReference type="GO" id="GO:0003950">
    <property type="term" value="F:NAD+ poly-ADP-ribosyltransferase activity"/>
    <property type="evidence" value="ECO:0007669"/>
    <property type="project" value="UniProtKB-UniRule"/>
</dbReference>
<dbReference type="GO" id="GO:0005730">
    <property type="term" value="C:nucleolus"/>
    <property type="evidence" value="ECO:0007669"/>
    <property type="project" value="TreeGrafter"/>
</dbReference>
<feature type="domain" description="PARP catalytic" evidence="5">
    <location>
        <begin position="1"/>
        <end position="157"/>
    </location>
</feature>
<evidence type="ECO:0000313" key="7">
    <source>
        <dbReference type="Proteomes" id="UP000289738"/>
    </source>
</evidence>
<accession>A0A445AAE0</accession>
<dbReference type="InterPro" id="IPR012317">
    <property type="entry name" value="Poly(ADP-ribose)pol_cat_dom"/>
</dbReference>
<dbReference type="PROSITE" id="PS51059">
    <property type="entry name" value="PARP_CATALYTIC"/>
    <property type="match status" value="1"/>
</dbReference>
<dbReference type="FunFam" id="3.90.228.10:FF:000010">
    <property type="entry name" value="Poly [ADP-ribose] polymerase"/>
    <property type="match status" value="1"/>
</dbReference>
<keyword evidence="3 4" id="KW-0520">NAD</keyword>
<dbReference type="Pfam" id="PF00644">
    <property type="entry name" value="PARP"/>
    <property type="match status" value="1"/>
</dbReference>
<reference evidence="6 7" key="1">
    <citation type="submission" date="2019-01" db="EMBL/GenBank/DDBJ databases">
        <title>Sequencing of cultivated peanut Arachis hypogaea provides insights into genome evolution and oil improvement.</title>
        <authorList>
            <person name="Chen X."/>
        </authorList>
    </citation>
    <scope>NUCLEOTIDE SEQUENCE [LARGE SCALE GENOMIC DNA]</scope>
    <source>
        <strain evidence="7">cv. Fuhuasheng</strain>
        <tissue evidence="6">Leaves</tissue>
    </source>
</reference>
<evidence type="ECO:0000256" key="3">
    <source>
        <dbReference type="ARBA" id="ARBA00023027"/>
    </source>
</evidence>
<keyword evidence="2 4" id="KW-0808">Transferase</keyword>
<dbReference type="AlphaFoldDB" id="A0A445AAE0"/>
<gene>
    <name evidence="6" type="ORF">Ahy_B03g068650</name>
</gene>
<dbReference type="GO" id="GO:0070212">
    <property type="term" value="P:protein poly-ADP-ribosylation"/>
    <property type="evidence" value="ECO:0007669"/>
    <property type="project" value="TreeGrafter"/>
</dbReference>
<evidence type="ECO:0000256" key="2">
    <source>
        <dbReference type="ARBA" id="ARBA00022679"/>
    </source>
</evidence>
<evidence type="ECO:0000256" key="4">
    <source>
        <dbReference type="RuleBase" id="RU362114"/>
    </source>
</evidence>
<evidence type="ECO:0000259" key="5">
    <source>
        <dbReference type="PROSITE" id="PS51059"/>
    </source>
</evidence>
<dbReference type="Proteomes" id="UP000289738">
    <property type="component" value="Chromosome B03"/>
</dbReference>
<organism evidence="6 7">
    <name type="scientific">Arachis hypogaea</name>
    <name type="common">Peanut</name>
    <dbReference type="NCBI Taxonomy" id="3818"/>
    <lineage>
        <taxon>Eukaryota</taxon>
        <taxon>Viridiplantae</taxon>
        <taxon>Streptophyta</taxon>
        <taxon>Embryophyta</taxon>
        <taxon>Tracheophyta</taxon>
        <taxon>Spermatophyta</taxon>
        <taxon>Magnoliopsida</taxon>
        <taxon>eudicotyledons</taxon>
        <taxon>Gunneridae</taxon>
        <taxon>Pentapetalae</taxon>
        <taxon>rosids</taxon>
        <taxon>fabids</taxon>
        <taxon>Fabales</taxon>
        <taxon>Fabaceae</taxon>
        <taxon>Papilionoideae</taxon>
        <taxon>50 kb inversion clade</taxon>
        <taxon>dalbergioids sensu lato</taxon>
        <taxon>Dalbergieae</taxon>
        <taxon>Pterocarpus clade</taxon>
        <taxon>Arachis</taxon>
    </lineage>
</organism>
<sequence length="161" mass="17662">MQGTRSSNLLRHLHKGFLPAICSLPVPGYMFGKAIVCSDAAAEAARYGFTAVDRPEGFLVLAIASLGNEITELKSPPEDTASLEEKKVGVKGLGKKKTDESEHFVWKDDIKVPSGRIVASEHKDSPLEYNEYAVYDPKQVRICYLVGVKYEEKGAVMDTAE</sequence>
<evidence type="ECO:0000256" key="1">
    <source>
        <dbReference type="ARBA" id="ARBA00022676"/>
    </source>
</evidence>
<keyword evidence="1 4" id="KW-0328">Glycosyltransferase</keyword>
<dbReference type="EC" id="2.4.2.-" evidence="4"/>
<comment type="caution">
    <text evidence="6">The sequence shown here is derived from an EMBL/GenBank/DDBJ whole genome shotgun (WGS) entry which is preliminary data.</text>
</comment>